<dbReference type="InterPro" id="IPR013154">
    <property type="entry name" value="ADH-like_N"/>
</dbReference>
<reference evidence="2" key="1">
    <citation type="submission" date="2015-08" db="EMBL/GenBank/DDBJ databases">
        <title>Complete DNA Sequence of Pseudomonas syringae pv. actinidiae, the Causal Agent of Kiwifruit Canker Disease.</title>
        <authorList>
            <person name="Rikkerink E.H.A."/>
            <person name="Fineran P.C."/>
        </authorList>
    </citation>
    <scope>NUCLEOTIDE SEQUENCE</scope>
    <source>
        <strain evidence="2">SkMP5</strain>
    </source>
</reference>
<dbReference type="GO" id="GO:0016491">
    <property type="term" value="F:oxidoreductase activity"/>
    <property type="evidence" value="ECO:0007669"/>
    <property type="project" value="InterPro"/>
</dbReference>
<dbReference type="Pfam" id="PF00107">
    <property type="entry name" value="ADH_zinc_N"/>
    <property type="match status" value="1"/>
</dbReference>
<dbReference type="RefSeq" id="WP_062538090.1">
    <property type="nucleotide sequence ID" value="NZ_DF970277.1"/>
</dbReference>
<sequence length="338" mass="34883">MQTYRIVRGGGIGTLARVEQASPPLAARQVRVRMRAVALNNRDLQVAEGGGRAAAGAAVVPASDGAGEVVEVGAGVTRFRVGDRVLAAYFPDWIDGLPTPETTVSGLGGAIDGVLAEEIVAAEHALVALPPGLDFVEAATVPCAGVTAWHALFVAASLPPGSDVLLLGTGGVSVWALQLAAAAGLRAIVTSSDDAKLERARALGAVETVNYRRAPEWQDEVRRLTGGRGVDLVVEVGGRDTLRRSIAATRNGGTIAMVGGVGGGFGVELGPFALIGGVHRLVGVLVGSRAMAERLLRFVAHARIRPVIDRVFAFGRAHEAYAHLASGRHFGKVVVALD</sequence>
<dbReference type="InterPro" id="IPR013149">
    <property type="entry name" value="ADH-like_C"/>
</dbReference>
<feature type="domain" description="Enoyl reductase (ER)" evidence="1">
    <location>
        <begin position="10"/>
        <end position="335"/>
    </location>
</feature>
<proteinExistence type="predicted"/>
<dbReference type="SUPFAM" id="SSF50129">
    <property type="entry name" value="GroES-like"/>
    <property type="match status" value="1"/>
</dbReference>
<dbReference type="Gene3D" id="3.40.50.720">
    <property type="entry name" value="NAD(P)-binding Rossmann-like Domain"/>
    <property type="match status" value="1"/>
</dbReference>
<dbReference type="Pfam" id="PF08240">
    <property type="entry name" value="ADH_N"/>
    <property type="match status" value="1"/>
</dbReference>
<gene>
    <name evidence="2" type="ORF">MBSD_n2875</name>
</gene>
<dbReference type="PANTHER" id="PTHR45033">
    <property type="match status" value="1"/>
</dbReference>
<dbReference type="InterPro" id="IPR020843">
    <property type="entry name" value="ER"/>
</dbReference>
<name>A0A0K8QRM2_9GAMM</name>
<evidence type="ECO:0000313" key="2">
    <source>
        <dbReference type="EMBL" id="GAP67548.1"/>
    </source>
</evidence>
<dbReference type="AlphaFoldDB" id="A0A0K8QRM2"/>
<dbReference type="InterPro" id="IPR052711">
    <property type="entry name" value="Zinc_ADH-like"/>
</dbReference>
<dbReference type="OrthoDB" id="9780520at2"/>
<dbReference type="InterPro" id="IPR011032">
    <property type="entry name" value="GroES-like_sf"/>
</dbReference>
<organism evidence="2">
    <name type="scientific">Mizugakiibacter sediminis</name>
    <dbReference type="NCBI Taxonomy" id="1475481"/>
    <lineage>
        <taxon>Bacteria</taxon>
        <taxon>Pseudomonadati</taxon>
        <taxon>Pseudomonadota</taxon>
        <taxon>Gammaproteobacteria</taxon>
        <taxon>Lysobacterales</taxon>
        <taxon>Rhodanobacteraceae</taxon>
        <taxon>Mizugakiibacter</taxon>
    </lineage>
</organism>
<dbReference type="Gene3D" id="3.90.180.10">
    <property type="entry name" value="Medium-chain alcohol dehydrogenases, catalytic domain"/>
    <property type="match status" value="1"/>
</dbReference>
<protein>
    <submittedName>
        <fullName evidence="2">Alcohol dehydrogenase</fullName>
    </submittedName>
</protein>
<dbReference type="InterPro" id="IPR036291">
    <property type="entry name" value="NAD(P)-bd_dom_sf"/>
</dbReference>
<dbReference type="CDD" id="cd08276">
    <property type="entry name" value="MDR7"/>
    <property type="match status" value="1"/>
</dbReference>
<evidence type="ECO:0000259" key="1">
    <source>
        <dbReference type="SMART" id="SM00829"/>
    </source>
</evidence>
<dbReference type="PANTHER" id="PTHR45033:SF2">
    <property type="entry name" value="ZINC-TYPE ALCOHOL DEHYDROGENASE-LIKE PROTEIN C1773.06C"/>
    <property type="match status" value="1"/>
</dbReference>
<dbReference type="SUPFAM" id="SSF51735">
    <property type="entry name" value="NAD(P)-binding Rossmann-fold domains"/>
    <property type="match status" value="1"/>
</dbReference>
<dbReference type="STRING" id="1475481.GCA_000953855_02928"/>
<dbReference type="SMART" id="SM00829">
    <property type="entry name" value="PKS_ER"/>
    <property type="match status" value="1"/>
</dbReference>
<dbReference type="EMBL" id="DF970277">
    <property type="protein sequence ID" value="GAP67548.1"/>
    <property type="molecule type" value="Genomic_DNA"/>
</dbReference>
<dbReference type="Proteomes" id="UP000253740">
    <property type="component" value="Unassembled WGS sequence"/>
</dbReference>
<evidence type="ECO:0000313" key="3">
    <source>
        <dbReference type="Proteomes" id="UP000253740"/>
    </source>
</evidence>
<keyword evidence="3" id="KW-1185">Reference proteome</keyword>
<accession>A0A0K8QRM2</accession>